<dbReference type="OrthoDB" id="8906930at2"/>
<dbReference type="RefSeq" id="WP_151123701.1">
    <property type="nucleotide sequence ID" value="NZ_CP088081.1"/>
</dbReference>
<evidence type="ECO:0000259" key="2">
    <source>
        <dbReference type="Pfam" id="PF22150"/>
    </source>
</evidence>
<keyword evidence="1" id="KW-0472">Membrane</keyword>
<organism evidence="3 4">
    <name type="scientific">Ideonella dechloratans</name>
    <dbReference type="NCBI Taxonomy" id="36863"/>
    <lineage>
        <taxon>Bacteria</taxon>
        <taxon>Pseudomonadati</taxon>
        <taxon>Pseudomonadota</taxon>
        <taxon>Betaproteobacteria</taxon>
        <taxon>Burkholderiales</taxon>
        <taxon>Sphaerotilaceae</taxon>
        <taxon>Ideonella</taxon>
    </lineage>
</organism>
<name>A0A643FDQ3_IDEDE</name>
<comment type="caution">
    <text evidence="3">The sequence shown here is derived from an EMBL/GenBank/DDBJ whole genome shotgun (WGS) entry which is preliminary data.</text>
</comment>
<dbReference type="InterPro" id="IPR012902">
    <property type="entry name" value="N_methyl_site"/>
</dbReference>
<dbReference type="NCBIfam" id="TIGR02532">
    <property type="entry name" value="IV_pilin_GFxxxE"/>
    <property type="match status" value="1"/>
</dbReference>
<sequence length="186" mass="19490">MLKRTGRRGQRGVALIEVLVAILVVSLGMLAMAGLLSTSTRFGKTSEFRSVATLLANDLADRMRANFGKAAGTVYGQLTPKTLATGIPTAATCADANACTPAEMAAVDVAQWQAALFKALPNGTGYISANGDFTLYDVWVIWRETDADSAAVTGVNNATNVAGKDGCPPDFSTEGSPRCMHFRVGL</sequence>
<keyword evidence="1" id="KW-1133">Transmembrane helix</keyword>
<dbReference type="AlphaFoldDB" id="A0A643FDQ3"/>
<reference evidence="3 4" key="1">
    <citation type="submission" date="2019-09" db="EMBL/GenBank/DDBJ databases">
        <title>Draft genome sequences of 48 bacterial type strains from the CCUG.</title>
        <authorList>
            <person name="Tunovic T."/>
            <person name="Pineiro-Iglesias B."/>
            <person name="Unosson C."/>
            <person name="Inganas E."/>
            <person name="Ohlen M."/>
            <person name="Cardew S."/>
            <person name="Jensie-Markopoulos S."/>
            <person name="Salva-Serra F."/>
            <person name="Jaen-Luchoro D."/>
            <person name="Karlsson R."/>
            <person name="Svensson-Stadler L."/>
            <person name="Chun J."/>
            <person name="Moore E."/>
        </authorList>
    </citation>
    <scope>NUCLEOTIDE SEQUENCE [LARGE SCALE GENOMIC DNA]</scope>
    <source>
        <strain evidence="3 4">CCUG 30977</strain>
    </source>
</reference>
<protein>
    <submittedName>
        <fullName evidence="3">Type IV pilus modification protein PilV</fullName>
    </submittedName>
</protein>
<evidence type="ECO:0000256" key="1">
    <source>
        <dbReference type="SAM" id="Phobius"/>
    </source>
</evidence>
<proteinExistence type="predicted"/>
<accession>A0A643FDQ3</accession>
<keyword evidence="4" id="KW-1185">Reference proteome</keyword>
<dbReference type="Pfam" id="PF07963">
    <property type="entry name" value="N_methyl"/>
    <property type="match status" value="1"/>
</dbReference>
<keyword evidence="1" id="KW-0812">Transmembrane</keyword>
<dbReference type="NCBIfam" id="TIGR02523">
    <property type="entry name" value="type_IV_pilV"/>
    <property type="match status" value="1"/>
</dbReference>
<feature type="domain" description="Type IV pilin Tt1218-like" evidence="2">
    <location>
        <begin position="47"/>
        <end position="110"/>
    </location>
</feature>
<gene>
    <name evidence="3" type="primary">pilV</name>
    <name evidence="3" type="ORF">F7Q92_08380</name>
</gene>
<evidence type="ECO:0000313" key="4">
    <source>
        <dbReference type="Proteomes" id="UP000430120"/>
    </source>
</evidence>
<dbReference type="Pfam" id="PF22150">
    <property type="entry name" value="Tt1218-like"/>
    <property type="match status" value="1"/>
</dbReference>
<dbReference type="Proteomes" id="UP000430120">
    <property type="component" value="Unassembled WGS sequence"/>
</dbReference>
<dbReference type="InterPro" id="IPR013362">
    <property type="entry name" value="Pilus_4_PilV"/>
</dbReference>
<dbReference type="InterPro" id="IPR054402">
    <property type="entry name" value="Tt1218-like_dom"/>
</dbReference>
<evidence type="ECO:0000313" key="3">
    <source>
        <dbReference type="EMBL" id="KAB0583324.1"/>
    </source>
</evidence>
<dbReference type="EMBL" id="VZPB01000015">
    <property type="protein sequence ID" value="KAB0583324.1"/>
    <property type="molecule type" value="Genomic_DNA"/>
</dbReference>
<feature type="transmembrane region" description="Helical" evidence="1">
    <location>
        <begin position="12"/>
        <end position="36"/>
    </location>
</feature>